<dbReference type="GO" id="GO:0004722">
    <property type="term" value="F:protein serine/threonine phosphatase activity"/>
    <property type="evidence" value="ECO:0007669"/>
    <property type="project" value="InterPro"/>
</dbReference>
<organism evidence="2 3">
    <name type="scientific">Candidatus Argoarchaeum ethanivorans</name>
    <dbReference type="NCBI Taxonomy" id="2608793"/>
    <lineage>
        <taxon>Archaea</taxon>
        <taxon>Methanobacteriati</taxon>
        <taxon>Methanobacteriota</taxon>
        <taxon>Stenosarchaea group</taxon>
        <taxon>Methanomicrobia</taxon>
        <taxon>Methanosarcinales</taxon>
        <taxon>Methanosarcinales incertae sedis</taxon>
        <taxon>GOM Arc I cluster</taxon>
        <taxon>Candidatus Argoarchaeum</taxon>
    </lineage>
</organism>
<dbReference type="CDD" id="cd00143">
    <property type="entry name" value="PP2Cc"/>
    <property type="match status" value="1"/>
</dbReference>
<evidence type="ECO:0000313" key="3">
    <source>
        <dbReference type="Proteomes" id="UP000639006"/>
    </source>
</evidence>
<comment type="caution">
    <text evidence="2">The sequence shown here is derived from an EMBL/GenBank/DDBJ whole genome shotgun (WGS) entry which is preliminary data.</text>
</comment>
<dbReference type="PANTHER" id="PTHR13832">
    <property type="entry name" value="PROTEIN PHOSPHATASE 2C"/>
    <property type="match status" value="1"/>
</dbReference>
<dbReference type="SMART" id="SM00332">
    <property type="entry name" value="PP2Cc"/>
    <property type="match status" value="1"/>
</dbReference>
<evidence type="ECO:0000313" key="2">
    <source>
        <dbReference type="EMBL" id="CAD6493179.1"/>
    </source>
</evidence>
<dbReference type="PANTHER" id="PTHR13832:SF860">
    <property type="entry name" value="PROTEIN PHOSPHATASE PHPP"/>
    <property type="match status" value="1"/>
</dbReference>
<dbReference type="PROSITE" id="PS51746">
    <property type="entry name" value="PPM_2"/>
    <property type="match status" value="1"/>
</dbReference>
<evidence type="ECO:0000259" key="1">
    <source>
        <dbReference type="PROSITE" id="PS51746"/>
    </source>
</evidence>
<dbReference type="NCBIfam" id="NF033484">
    <property type="entry name" value="Stp1_PP2C_phos"/>
    <property type="match status" value="1"/>
</dbReference>
<proteinExistence type="predicted"/>
<dbReference type="SUPFAM" id="SSF81606">
    <property type="entry name" value="PP2C-like"/>
    <property type="match status" value="1"/>
</dbReference>
<dbReference type="Proteomes" id="UP000639006">
    <property type="component" value="Unassembled WGS sequence"/>
</dbReference>
<accession>A0A811TCK1</accession>
<dbReference type="InterPro" id="IPR015655">
    <property type="entry name" value="PP2C"/>
</dbReference>
<gene>
    <name evidence="2" type="ORF">DIAAKJNI_00448</name>
</gene>
<protein>
    <submittedName>
        <fullName evidence="2">Protein phosphatase 2C</fullName>
    </submittedName>
</protein>
<feature type="domain" description="PPM-type phosphatase" evidence="1">
    <location>
        <begin position="6"/>
        <end position="249"/>
    </location>
</feature>
<reference evidence="2" key="1">
    <citation type="submission" date="2020-10" db="EMBL/GenBank/DDBJ databases">
        <authorList>
            <person name="Hahn C.J."/>
            <person name="Laso-Perez R."/>
            <person name="Vulcano F."/>
            <person name="Vaziourakis K.-M."/>
            <person name="Stokke R."/>
            <person name="Steen I.H."/>
            <person name="Teske A."/>
            <person name="Boetius A."/>
            <person name="Liebeke M."/>
            <person name="Amann R."/>
            <person name="Knittel K."/>
        </authorList>
    </citation>
    <scope>NUCLEOTIDE SEQUENCE</scope>
    <source>
        <strain evidence="2">Gfbio:e3339647-f889-4370-9287-4fb5cb688e4c:AG392M11_GoMArc1</strain>
    </source>
</reference>
<dbReference type="SMART" id="SM00331">
    <property type="entry name" value="PP2C_SIG"/>
    <property type="match status" value="1"/>
</dbReference>
<name>A0A811TCK1_9EURY</name>
<sequence length="262" mass="28469">MVRVLTYCGATDGGGRRNNEDAYNTVTIKHASGNLHLLVVADGLGGHAAGEVASKLAVIELTETVKRKISQPETMTMKTMKTLLKQGFKKANDEICYQAKIAPERSNMGTTLVAALLRDDGTGVVANVGDSRAYLVGDRISRVTVDHSYVQELVDRGIITEDEAFDHPDKNIVTKMMGLKDVEPDLYEVKLGENVLLLSSDGLSDTMRDAEIRSVVSRSMKWDGMCKRLVEAALAKGAKDNVTVVMASVDRTVAFAKSHILK</sequence>
<dbReference type="Pfam" id="PF13672">
    <property type="entry name" value="PP2C_2"/>
    <property type="match status" value="1"/>
</dbReference>
<dbReference type="EMBL" id="CAJHIQ010000025">
    <property type="protein sequence ID" value="CAD6493179.1"/>
    <property type="molecule type" value="Genomic_DNA"/>
</dbReference>
<dbReference type="InterPro" id="IPR036457">
    <property type="entry name" value="PPM-type-like_dom_sf"/>
</dbReference>
<dbReference type="Gene3D" id="3.60.40.10">
    <property type="entry name" value="PPM-type phosphatase domain"/>
    <property type="match status" value="1"/>
</dbReference>
<dbReference type="InterPro" id="IPR001932">
    <property type="entry name" value="PPM-type_phosphatase-like_dom"/>
</dbReference>
<dbReference type="AlphaFoldDB" id="A0A811TCK1"/>